<keyword evidence="1" id="KW-1133">Transmembrane helix</keyword>
<accession>A0A3R7PLS8</accession>
<gene>
    <name evidence="2" type="ORF">C7M84_011087</name>
</gene>
<feature type="transmembrane region" description="Helical" evidence="1">
    <location>
        <begin position="526"/>
        <end position="548"/>
    </location>
</feature>
<comment type="caution">
    <text evidence="2">The sequence shown here is derived from an EMBL/GenBank/DDBJ whole genome shotgun (WGS) entry which is preliminary data.</text>
</comment>
<feature type="transmembrane region" description="Helical" evidence="1">
    <location>
        <begin position="396"/>
        <end position="415"/>
    </location>
</feature>
<proteinExistence type="predicted"/>
<feature type="transmembrane region" description="Helical" evidence="1">
    <location>
        <begin position="356"/>
        <end position="376"/>
    </location>
</feature>
<dbReference type="Proteomes" id="UP000283509">
    <property type="component" value="Unassembled WGS sequence"/>
</dbReference>
<feature type="transmembrane region" description="Helical" evidence="1">
    <location>
        <begin position="422"/>
        <end position="444"/>
    </location>
</feature>
<evidence type="ECO:0000256" key="1">
    <source>
        <dbReference type="SAM" id="Phobius"/>
    </source>
</evidence>
<evidence type="ECO:0000313" key="3">
    <source>
        <dbReference type="Proteomes" id="UP000283509"/>
    </source>
</evidence>
<organism evidence="2 3">
    <name type="scientific">Penaeus vannamei</name>
    <name type="common">Whiteleg shrimp</name>
    <name type="synonym">Litopenaeus vannamei</name>
    <dbReference type="NCBI Taxonomy" id="6689"/>
    <lineage>
        <taxon>Eukaryota</taxon>
        <taxon>Metazoa</taxon>
        <taxon>Ecdysozoa</taxon>
        <taxon>Arthropoda</taxon>
        <taxon>Crustacea</taxon>
        <taxon>Multicrustacea</taxon>
        <taxon>Malacostraca</taxon>
        <taxon>Eumalacostraca</taxon>
        <taxon>Eucarida</taxon>
        <taxon>Decapoda</taxon>
        <taxon>Dendrobranchiata</taxon>
        <taxon>Penaeoidea</taxon>
        <taxon>Penaeidae</taxon>
        <taxon>Penaeus</taxon>
    </lineage>
</organism>
<dbReference type="EMBL" id="QCYY01002404">
    <property type="protein sequence ID" value="ROT70623.1"/>
    <property type="molecule type" value="Genomic_DNA"/>
</dbReference>
<reference evidence="2 3" key="1">
    <citation type="submission" date="2018-04" db="EMBL/GenBank/DDBJ databases">
        <authorList>
            <person name="Zhang X."/>
            <person name="Yuan J."/>
            <person name="Li F."/>
            <person name="Xiang J."/>
        </authorList>
    </citation>
    <scope>NUCLEOTIDE SEQUENCE [LARGE SCALE GENOMIC DNA]</scope>
    <source>
        <tissue evidence="2">Muscle</tissue>
    </source>
</reference>
<protein>
    <submittedName>
        <fullName evidence="2">Uncharacterized protein</fullName>
    </submittedName>
</protein>
<feature type="transmembrane region" description="Helical" evidence="1">
    <location>
        <begin position="464"/>
        <end position="489"/>
    </location>
</feature>
<sequence length="549" mass="61097">MACCLNLVQEFTTESRGRPVEQYIHAASLATAPIIHGPPPIQYPRRLRAQQPRLSTPPSYPISHAGLRATADITLLSNIHAASEPTARLSTPPPIQYPRRLRANSPIIHTASYPISTPPPSPQPHAAHGSSNIHAASAATPICLPIIPPPIQYPSQQPDYPHRPIQYPRRLPSPQPDYPHRLLSNIHAASEPTARYPRRLPSQPDIHAVSYPISPPPSQQPDIHRLLSNIHAASLATARLSTPPPIQYPRRSLAHTRLSHSYPYPSQPDIHAACHSVRPTRPATRSRRTAVMKLSLSLTSEAEISHGLFVEVDSPYLRSVSPLLPSAVSLPIFSVFSFLFTLSVVLSFLPSRSPSLFLSLLCSLSCLLFLLIYFSFLSSLFFSFSFSRLSSSLSCFSFFFTHSVVLLSFLSSLFFSLFPFSFLFSLSCSLSSSLFLLTFSLSYLPLDISLSLISPSFHFGFILYLPFFASLSFLLPSFIFSSFFLFLPLLPLFSPSIPPSLFYLHLFPFHPSLLLLPTSLPFPHPLFPTFHASLFLICLLTPFTMYLIF</sequence>
<reference evidence="2 3" key="2">
    <citation type="submission" date="2019-01" db="EMBL/GenBank/DDBJ databases">
        <title>The decoding of complex shrimp genome reveals the adaptation for benthos swimmer, frequently molting mechanism and breeding impact on genome.</title>
        <authorList>
            <person name="Sun Y."/>
            <person name="Gao Y."/>
            <person name="Yu Y."/>
        </authorList>
    </citation>
    <scope>NUCLEOTIDE SEQUENCE [LARGE SCALE GENOMIC DNA]</scope>
    <source>
        <tissue evidence="2">Muscle</tissue>
    </source>
</reference>
<keyword evidence="1" id="KW-0472">Membrane</keyword>
<feature type="transmembrane region" description="Helical" evidence="1">
    <location>
        <begin position="328"/>
        <end position="349"/>
    </location>
</feature>
<keyword evidence="1" id="KW-0812">Transmembrane</keyword>
<name>A0A3R7PLS8_PENVA</name>
<evidence type="ECO:0000313" key="2">
    <source>
        <dbReference type="EMBL" id="ROT70623.1"/>
    </source>
</evidence>
<keyword evidence="3" id="KW-1185">Reference proteome</keyword>
<dbReference type="AlphaFoldDB" id="A0A3R7PLS8"/>